<accession>A0A6J4MM01</accession>
<feature type="region of interest" description="Disordered" evidence="1">
    <location>
        <begin position="1"/>
        <end position="42"/>
    </location>
</feature>
<dbReference type="EMBL" id="CADCUC010000673">
    <property type="protein sequence ID" value="CAA9363363.1"/>
    <property type="molecule type" value="Genomic_DNA"/>
</dbReference>
<evidence type="ECO:0000313" key="2">
    <source>
        <dbReference type="EMBL" id="CAA9363363.1"/>
    </source>
</evidence>
<feature type="non-terminal residue" evidence="2">
    <location>
        <position position="1"/>
    </location>
</feature>
<organism evidence="2">
    <name type="scientific">uncultured Microvirga sp</name>
    <dbReference type="NCBI Taxonomy" id="412392"/>
    <lineage>
        <taxon>Bacteria</taxon>
        <taxon>Pseudomonadati</taxon>
        <taxon>Pseudomonadota</taxon>
        <taxon>Alphaproteobacteria</taxon>
        <taxon>Hyphomicrobiales</taxon>
        <taxon>Methylobacteriaceae</taxon>
        <taxon>Microvirga</taxon>
        <taxon>environmental samples</taxon>
    </lineage>
</organism>
<dbReference type="EC" id="2.6.1.1" evidence="2"/>
<evidence type="ECO:0000256" key="1">
    <source>
        <dbReference type="SAM" id="MobiDB-lite"/>
    </source>
</evidence>
<keyword evidence="2" id="KW-0808">Transferase</keyword>
<keyword evidence="2" id="KW-0032">Aminotransferase</keyword>
<dbReference type="AlphaFoldDB" id="A0A6J4MM01"/>
<feature type="non-terminal residue" evidence="2">
    <location>
        <position position="42"/>
    </location>
</feature>
<name>A0A6J4MM01_9HYPH</name>
<protein>
    <submittedName>
        <fullName evidence="2">Aspartate aminotransferase</fullName>
        <ecNumber evidence="2">2.6.1.1</ecNumber>
    </submittedName>
</protein>
<gene>
    <name evidence="2" type="ORF">AVDCRST_MAG90-3174</name>
</gene>
<sequence length="42" mass="4631">WKPPSRRCTTGITATPRRPASCPCARPSRPISNGVSRPRCRP</sequence>
<proteinExistence type="predicted"/>
<feature type="compositionally biased region" description="Low complexity" evidence="1">
    <location>
        <begin position="16"/>
        <end position="30"/>
    </location>
</feature>
<dbReference type="GO" id="GO:0004069">
    <property type="term" value="F:L-aspartate:2-oxoglutarate aminotransferase activity"/>
    <property type="evidence" value="ECO:0007669"/>
    <property type="project" value="UniProtKB-EC"/>
</dbReference>
<reference evidence="2" key="1">
    <citation type="submission" date="2020-02" db="EMBL/GenBank/DDBJ databases">
        <authorList>
            <person name="Meier V. D."/>
        </authorList>
    </citation>
    <scope>NUCLEOTIDE SEQUENCE</scope>
    <source>
        <strain evidence="2">AVDCRST_MAG90</strain>
    </source>
</reference>